<comment type="caution">
    <text evidence="1">The sequence shown here is derived from an EMBL/GenBank/DDBJ whole genome shotgun (WGS) entry which is preliminary data.</text>
</comment>
<organism evidence="1 2">
    <name type="scientific">Clostridium tarantellae</name>
    <dbReference type="NCBI Taxonomy" id="39493"/>
    <lineage>
        <taxon>Bacteria</taxon>
        <taxon>Bacillati</taxon>
        <taxon>Bacillota</taxon>
        <taxon>Clostridia</taxon>
        <taxon>Eubacteriales</taxon>
        <taxon>Clostridiaceae</taxon>
        <taxon>Clostridium</taxon>
    </lineage>
</organism>
<reference evidence="1 2" key="1">
    <citation type="submission" date="2019-10" db="EMBL/GenBank/DDBJ databases">
        <title>The Genome Sequence of Clostridium tarantellae Isolated from Fish Brain.</title>
        <authorList>
            <person name="Bano L."/>
            <person name="Kiel M."/>
            <person name="Sales G."/>
            <person name="Doxey A.C."/>
            <person name="Mansfield M.J."/>
            <person name="Schiavone M."/>
            <person name="Rossetto O."/>
            <person name="Pirazzini M."/>
            <person name="Dobrindt U."/>
            <person name="Montecucco C."/>
        </authorList>
    </citation>
    <scope>NUCLEOTIDE SEQUENCE [LARGE SCALE GENOMIC DNA]</scope>
    <source>
        <strain evidence="1 2">DSM 3997</strain>
    </source>
</reference>
<protein>
    <recommendedName>
        <fullName evidence="3">Lipoprotein</fullName>
    </recommendedName>
</protein>
<keyword evidence="2" id="KW-1185">Reference proteome</keyword>
<dbReference type="EMBL" id="WHJC01000520">
    <property type="protein sequence ID" value="MPQ45230.1"/>
    <property type="molecule type" value="Genomic_DNA"/>
</dbReference>
<dbReference type="OrthoDB" id="2935669at2"/>
<evidence type="ECO:0000313" key="2">
    <source>
        <dbReference type="Proteomes" id="UP000430345"/>
    </source>
</evidence>
<dbReference type="Proteomes" id="UP000430345">
    <property type="component" value="Unassembled WGS sequence"/>
</dbReference>
<gene>
    <name evidence="1" type="ORF">GBZ86_16055</name>
</gene>
<name>A0A6I1MR88_9CLOT</name>
<evidence type="ECO:0008006" key="3">
    <source>
        <dbReference type="Google" id="ProtNLM"/>
    </source>
</evidence>
<dbReference type="RefSeq" id="WP_152892333.1">
    <property type="nucleotide sequence ID" value="NZ_WHJC01000520.1"/>
</dbReference>
<accession>A0A6I1MR88</accession>
<evidence type="ECO:0000313" key="1">
    <source>
        <dbReference type="EMBL" id="MPQ45230.1"/>
    </source>
</evidence>
<sequence length="123" mass="14346">MKKLYLIFIALSLTILFLGCGNKNKERKYSSMSNRDAIASFGDDGRFGIFHAYVHNQDKIDLSDLKRSKVLDYITKYKEINPYVYTIGEKGYTKLNYNTNEFIQSDNLDKFSDEDKEIFNSLK</sequence>
<dbReference type="PROSITE" id="PS51257">
    <property type="entry name" value="PROKAR_LIPOPROTEIN"/>
    <property type="match status" value="1"/>
</dbReference>
<proteinExistence type="predicted"/>
<dbReference type="AlphaFoldDB" id="A0A6I1MR88"/>